<evidence type="ECO:0000313" key="2">
    <source>
        <dbReference type="EMBL" id="TCO64408.1"/>
    </source>
</evidence>
<comment type="caution">
    <text evidence="2">The sequence shown here is derived from an EMBL/GenBank/DDBJ whole genome shotgun (WGS) entry which is preliminary data.</text>
</comment>
<protein>
    <submittedName>
        <fullName evidence="2">Uncharacterized protein</fullName>
    </submittedName>
</protein>
<name>A0A4R2K3Q4_9PSEU</name>
<proteinExistence type="predicted"/>
<dbReference type="EMBL" id="SLWS01000001">
    <property type="protein sequence ID" value="TCO64408.1"/>
    <property type="molecule type" value="Genomic_DNA"/>
</dbReference>
<feature type="region of interest" description="Disordered" evidence="1">
    <location>
        <begin position="1"/>
        <end position="40"/>
    </location>
</feature>
<organism evidence="2 3">
    <name type="scientific">Actinocrispum wychmicini</name>
    <dbReference type="NCBI Taxonomy" id="1213861"/>
    <lineage>
        <taxon>Bacteria</taxon>
        <taxon>Bacillati</taxon>
        <taxon>Actinomycetota</taxon>
        <taxon>Actinomycetes</taxon>
        <taxon>Pseudonocardiales</taxon>
        <taxon>Pseudonocardiaceae</taxon>
        <taxon>Actinocrispum</taxon>
    </lineage>
</organism>
<evidence type="ECO:0000313" key="3">
    <source>
        <dbReference type="Proteomes" id="UP000295680"/>
    </source>
</evidence>
<feature type="compositionally biased region" description="Basic and acidic residues" evidence="1">
    <location>
        <begin position="21"/>
        <end position="30"/>
    </location>
</feature>
<feature type="compositionally biased region" description="Basic and acidic residues" evidence="1">
    <location>
        <begin position="1"/>
        <end position="10"/>
    </location>
</feature>
<dbReference type="Proteomes" id="UP000295680">
    <property type="component" value="Unassembled WGS sequence"/>
</dbReference>
<sequence length="40" mass="4348">MGADNPHDEVQPQAAKPYSNKGEKFADLRQDTAVFRNSGG</sequence>
<reference evidence="2 3" key="1">
    <citation type="submission" date="2019-03" db="EMBL/GenBank/DDBJ databases">
        <title>Genomic Encyclopedia of Type Strains, Phase IV (KMG-IV): sequencing the most valuable type-strain genomes for metagenomic binning, comparative biology and taxonomic classification.</title>
        <authorList>
            <person name="Goeker M."/>
        </authorList>
    </citation>
    <scope>NUCLEOTIDE SEQUENCE [LARGE SCALE GENOMIC DNA]</scope>
    <source>
        <strain evidence="2 3">DSM 45934</strain>
    </source>
</reference>
<accession>A0A4R2K3Q4</accession>
<keyword evidence="3" id="KW-1185">Reference proteome</keyword>
<evidence type="ECO:0000256" key="1">
    <source>
        <dbReference type="SAM" id="MobiDB-lite"/>
    </source>
</evidence>
<gene>
    <name evidence="2" type="ORF">EV192_101177</name>
</gene>
<dbReference type="AlphaFoldDB" id="A0A4R2K3Q4"/>